<proteinExistence type="predicted"/>
<protein>
    <recommendedName>
        <fullName evidence="1">HNH domain-containing protein</fullName>
    </recommendedName>
</protein>
<dbReference type="Pfam" id="PF01844">
    <property type="entry name" value="HNH"/>
    <property type="match status" value="1"/>
</dbReference>
<feature type="domain" description="HNH" evidence="1">
    <location>
        <begin position="59"/>
        <end position="79"/>
    </location>
</feature>
<accession>A0A840G0G7</accession>
<dbReference type="Proteomes" id="UP000587070">
    <property type="component" value="Unassembled WGS sequence"/>
</dbReference>
<comment type="caution">
    <text evidence="2">The sequence shown here is derived from an EMBL/GenBank/DDBJ whole genome shotgun (WGS) entry which is preliminary data.</text>
</comment>
<dbReference type="AlphaFoldDB" id="A0A840G0G7"/>
<dbReference type="GO" id="GO:0008270">
    <property type="term" value="F:zinc ion binding"/>
    <property type="evidence" value="ECO:0007669"/>
    <property type="project" value="InterPro"/>
</dbReference>
<dbReference type="OrthoDB" id="9052589at2"/>
<name>A0A840G0G7_RHOTE</name>
<organism evidence="2 3">
    <name type="scientific">Rhodocyclus tenuis</name>
    <name type="common">Rhodospirillum tenue</name>
    <dbReference type="NCBI Taxonomy" id="1066"/>
    <lineage>
        <taxon>Bacteria</taxon>
        <taxon>Pseudomonadati</taxon>
        <taxon>Pseudomonadota</taxon>
        <taxon>Betaproteobacteria</taxon>
        <taxon>Rhodocyclales</taxon>
        <taxon>Rhodocyclaceae</taxon>
        <taxon>Rhodocyclus</taxon>
    </lineage>
</organism>
<dbReference type="CDD" id="cd00085">
    <property type="entry name" value="HNHc"/>
    <property type="match status" value="1"/>
</dbReference>
<evidence type="ECO:0000259" key="1">
    <source>
        <dbReference type="Pfam" id="PF01844"/>
    </source>
</evidence>
<evidence type="ECO:0000313" key="2">
    <source>
        <dbReference type="EMBL" id="MBB4245963.1"/>
    </source>
</evidence>
<dbReference type="RefSeq" id="WP_153115033.1">
    <property type="nucleotide sequence ID" value="NZ_JACIGE010000001.1"/>
</dbReference>
<dbReference type="EMBL" id="JACIGE010000001">
    <property type="protein sequence ID" value="MBB4245963.1"/>
    <property type="molecule type" value="Genomic_DNA"/>
</dbReference>
<gene>
    <name evidence="2" type="ORF">GGD90_000312</name>
</gene>
<keyword evidence="3" id="KW-1185">Reference proteome</keyword>
<sequence>MAISDNDYKLLWGRAAGICSNPECRDDLTVILEGAAAYNVGEMAHVIARRPGGPRGVPDGGADSYENLVLLCPTCHRKVDKAPEGNYPAELLFAWKAEHEAEIRQRGSNQKFDASATLKQFVSRLLIENRMLWERLGPRSEAALADPGSNLHLVWQLRKLDTIVPNNRKIINAIEANNALLNGSEFAAFLAFKTHAQAFEAHQYQRVDCYPLFPAEFDKEFAV</sequence>
<dbReference type="GO" id="GO:0003676">
    <property type="term" value="F:nucleic acid binding"/>
    <property type="evidence" value="ECO:0007669"/>
    <property type="project" value="InterPro"/>
</dbReference>
<reference evidence="2 3" key="1">
    <citation type="submission" date="2020-08" db="EMBL/GenBank/DDBJ databases">
        <title>Genome sequencing of Purple Non-Sulfur Bacteria from various extreme environments.</title>
        <authorList>
            <person name="Mayer M."/>
        </authorList>
    </citation>
    <scope>NUCLEOTIDE SEQUENCE [LARGE SCALE GENOMIC DNA]</scope>
    <source>
        <strain evidence="2 3">2761</strain>
    </source>
</reference>
<dbReference type="GO" id="GO:0004519">
    <property type="term" value="F:endonuclease activity"/>
    <property type="evidence" value="ECO:0007669"/>
    <property type="project" value="InterPro"/>
</dbReference>
<evidence type="ECO:0000313" key="3">
    <source>
        <dbReference type="Proteomes" id="UP000587070"/>
    </source>
</evidence>
<dbReference type="InterPro" id="IPR003615">
    <property type="entry name" value="HNH_nuc"/>
</dbReference>
<dbReference type="InterPro" id="IPR002711">
    <property type="entry name" value="HNH"/>
</dbReference>